<feature type="transmembrane region" description="Helical" evidence="1">
    <location>
        <begin position="146"/>
        <end position="174"/>
    </location>
</feature>
<feature type="transmembrane region" description="Helical" evidence="1">
    <location>
        <begin position="271"/>
        <end position="292"/>
    </location>
</feature>
<evidence type="ECO:0000313" key="5">
    <source>
        <dbReference type="Proteomes" id="UP000183090"/>
    </source>
</evidence>
<dbReference type="Proteomes" id="UP000183090">
    <property type="component" value="Unassembled WGS sequence"/>
</dbReference>
<dbReference type="RefSeq" id="WP_046789651.1">
    <property type="nucleotide sequence ID" value="NZ_CP011366.1"/>
</dbReference>
<feature type="transmembrane region" description="Helical" evidence="1">
    <location>
        <begin position="194"/>
        <end position="213"/>
    </location>
</feature>
<protein>
    <recommendedName>
        <fullName evidence="6">Capsular biosynthesis protein</fullName>
    </recommendedName>
</protein>
<feature type="transmembrane region" description="Helical" evidence="1">
    <location>
        <begin position="63"/>
        <end position="83"/>
    </location>
</feature>
<evidence type="ECO:0000256" key="1">
    <source>
        <dbReference type="SAM" id="Phobius"/>
    </source>
</evidence>
<keyword evidence="1" id="KW-1133">Transmembrane helix</keyword>
<keyword evidence="4" id="KW-1185">Reference proteome</keyword>
<evidence type="ECO:0000313" key="3">
    <source>
        <dbReference type="EMBL" id="SFK50934.1"/>
    </source>
</evidence>
<feature type="transmembrane region" description="Helical" evidence="1">
    <location>
        <begin position="103"/>
        <end position="125"/>
    </location>
</feature>
<reference evidence="3 5" key="3">
    <citation type="submission" date="2016-10" db="EMBL/GenBank/DDBJ databases">
        <authorList>
            <person name="Varghese N."/>
            <person name="Submissions S."/>
        </authorList>
    </citation>
    <scope>NUCLEOTIDE SEQUENCE [LARGE SCALE GENOMIC DNA]</scope>
    <source>
        <strain evidence="3 5">CGMCC 1.6501</strain>
    </source>
</reference>
<keyword evidence="1" id="KW-0472">Membrane</keyword>
<name>A0A0F7HK32_9STAP</name>
<feature type="transmembrane region" description="Helical" evidence="1">
    <location>
        <begin position="450"/>
        <end position="470"/>
    </location>
</feature>
<evidence type="ECO:0000313" key="4">
    <source>
        <dbReference type="Proteomes" id="UP000034029"/>
    </source>
</evidence>
<reference evidence="2 4" key="1">
    <citation type="journal article" date="2015" name="Int. J. Syst. Evol. Microbiol.">
        <title>Complete genome sequence of Salinicoccus halodurans H3B36, isolated from the Qaidam Basin in China.</title>
        <authorList>
            <person name="Jiang K."/>
            <person name="Xue Y."/>
            <person name="Ma Y."/>
        </authorList>
    </citation>
    <scope>NUCLEOTIDE SEQUENCE [LARGE SCALE GENOMIC DNA]</scope>
    <source>
        <strain evidence="2 4">H3B36</strain>
    </source>
</reference>
<keyword evidence="1" id="KW-0812">Transmembrane</keyword>
<dbReference type="EMBL" id="CP011366">
    <property type="protein sequence ID" value="AKG73461.1"/>
    <property type="molecule type" value="Genomic_DNA"/>
</dbReference>
<gene>
    <name evidence="2" type="ORF">AAT16_04070</name>
    <name evidence="3" type="ORF">SAMN05216235_0051</name>
</gene>
<feature type="transmembrane region" description="Helical" evidence="1">
    <location>
        <begin position="394"/>
        <end position="413"/>
    </location>
</feature>
<proteinExistence type="predicted"/>
<dbReference type="EMBL" id="FOTB01000001">
    <property type="protein sequence ID" value="SFK50934.1"/>
    <property type="molecule type" value="Genomic_DNA"/>
</dbReference>
<feature type="transmembrane region" description="Helical" evidence="1">
    <location>
        <begin position="225"/>
        <end position="242"/>
    </location>
</feature>
<accession>A0A0F7HK32</accession>
<reference evidence="4" key="2">
    <citation type="submission" date="2015-04" db="EMBL/GenBank/DDBJ databases">
        <title>Complete genome sequence of Salinicoccus halodurans strain H3B36, isolated from the Qaidam basin of China.</title>
        <authorList>
            <person name="Ma Y."/>
            <person name="Jiang K."/>
            <person name="Xue Y."/>
        </authorList>
    </citation>
    <scope>NUCLEOTIDE SEQUENCE [LARGE SCALE GENOMIC DNA]</scope>
    <source>
        <strain evidence="4">H3B36</strain>
    </source>
</reference>
<organism evidence="3 5">
    <name type="scientific">Salinicoccus halodurans</name>
    <dbReference type="NCBI Taxonomy" id="407035"/>
    <lineage>
        <taxon>Bacteria</taxon>
        <taxon>Bacillati</taxon>
        <taxon>Bacillota</taxon>
        <taxon>Bacilli</taxon>
        <taxon>Bacillales</taxon>
        <taxon>Staphylococcaceae</taxon>
        <taxon>Salinicoccus</taxon>
    </lineage>
</organism>
<evidence type="ECO:0008006" key="6">
    <source>
        <dbReference type="Google" id="ProtNLM"/>
    </source>
</evidence>
<feature type="transmembrane region" description="Helical" evidence="1">
    <location>
        <begin position="7"/>
        <end position="27"/>
    </location>
</feature>
<evidence type="ECO:0000313" key="2">
    <source>
        <dbReference type="EMBL" id="AKG73461.1"/>
    </source>
</evidence>
<sequence length="479" mass="54654">MRINIDLFNISIIVTSILSFLVSLFFYQNVSPGYNNIILLPLIYLFIYIIILQNLRRVPSYFVVYGIILMQWIRFVLMPPVIIMAGSMPGMAYINPSEFTLNLAILLMIYELIFTSVFAFFWFTTRKKKLIFLSRDKDISFKGNKLIYSLFIILGIVLAITIGLNNNILNFAYIPIDETNQERIGDLTNTFLVLIRQIILISLFIIFLWTVHVAKKFYEKSSKSIYIDFAIIMALLNVIIIVGERRTVQIYTALVCIWILSKVFPYYKKRIIFNIGLVAFIVLFFMSVYKFLAAYTSGSYITAIGSADMDIFWWSRTLQSYFFGPENIAATIEFSKIYSSSGENLIFDITRSIFGLSFLAKGDGILTSAAFNTYIYGENRQTGHVISAIGYGTIYFGKILSPIIAVINIIIAAKIEEFMKISKSYEMMFVWCYILVRFATNLFVSTPPLLSYGSMMLGTAGLLFITAIGLKSKGNNKLL</sequence>
<feature type="transmembrane region" description="Helical" evidence="1">
    <location>
        <begin position="425"/>
        <end position="444"/>
    </location>
</feature>
<feature type="transmembrane region" description="Helical" evidence="1">
    <location>
        <begin position="33"/>
        <end position="51"/>
    </location>
</feature>
<dbReference type="KEGG" id="shv:AAT16_04070"/>
<feature type="transmembrane region" description="Helical" evidence="1">
    <location>
        <begin position="248"/>
        <end position="264"/>
    </location>
</feature>
<dbReference type="Proteomes" id="UP000034029">
    <property type="component" value="Chromosome"/>
</dbReference>
<dbReference type="AlphaFoldDB" id="A0A0F7HK32"/>